<evidence type="ECO:0000313" key="2">
    <source>
        <dbReference type="EMBL" id="PIA33946.1"/>
    </source>
</evidence>
<keyword evidence="1" id="KW-0812">Transmembrane</keyword>
<protein>
    <recommendedName>
        <fullName evidence="4">Transmembrane protein</fullName>
    </recommendedName>
</protein>
<dbReference type="GO" id="GO:0016020">
    <property type="term" value="C:membrane"/>
    <property type="evidence" value="ECO:0007669"/>
    <property type="project" value="TreeGrafter"/>
</dbReference>
<feature type="transmembrane region" description="Helical" evidence="1">
    <location>
        <begin position="238"/>
        <end position="263"/>
    </location>
</feature>
<dbReference type="PANTHER" id="PTHR31414:SF18">
    <property type="entry name" value="TRANSMEMBRANE PROTEIN-RELATED"/>
    <property type="match status" value="1"/>
</dbReference>
<reference evidence="2 3" key="1">
    <citation type="submission" date="2017-09" db="EMBL/GenBank/DDBJ databases">
        <title>WGS assembly of Aquilegia coerulea Goldsmith.</title>
        <authorList>
            <person name="Hodges S."/>
            <person name="Kramer E."/>
            <person name="Nordborg M."/>
            <person name="Tomkins J."/>
            <person name="Borevitz J."/>
            <person name="Derieg N."/>
            <person name="Yan J."/>
            <person name="Mihaltcheva S."/>
            <person name="Hayes R.D."/>
            <person name="Rokhsar D."/>
        </authorList>
    </citation>
    <scope>NUCLEOTIDE SEQUENCE [LARGE SCALE GENOMIC DNA]</scope>
    <source>
        <strain evidence="3">cv. Goldsmith</strain>
    </source>
</reference>
<dbReference type="OrthoDB" id="1922814at2759"/>
<sequence length="532" mass="59125">MGCSRLFIHISFLIVLIFFFSIGEISASIYGEGRILLESNNPSNPGKDLADTIRIDPLDNFNKYKGGFDITNKHYWSSTAFTGIYGYSIGAFWLLCGVLFGGYLLATTLCCANRKNRKLQKRVPCSRQCYLWPIIFGVSFTFLAIIISGVVIGGTTRFHSRAKTVMNIIIDTADGASDTIYNVTGAMRGIRDNIALSNEGDETSNFLNTTSQRLDMDAAELSREAKKNRRLIDKGLKIVYIATVTIVSINLVAVIALSVCGFLKFRKAFYMLLILCWLMAALCWVSFGLYFFLEKFTGDTCTALGDFQQDPHNNSLSSIVPCDELISAESVLLDTRVGLFNLINEVNQNISTIQLPASLGPNLVRICNPFSSAPEYNYQPENCPPNTIRIGDIPRVLKMFTCSDVATCGERQYLSNDNFKTVEAYTSSIQNLLNAFPGMESLVDCQVVKDAFTEILSKHCKPLKKFVKMVWASMVALSTIMVVLVLTWAVKAFHEKSHRFSDGSIKPHMEGASTLKVDCADDQSNRKLESIV</sequence>
<dbReference type="InterPro" id="IPR040283">
    <property type="entry name" value="DDB_G0292058-like"/>
</dbReference>
<evidence type="ECO:0000256" key="1">
    <source>
        <dbReference type="SAM" id="Phobius"/>
    </source>
</evidence>
<dbReference type="Proteomes" id="UP000230069">
    <property type="component" value="Unassembled WGS sequence"/>
</dbReference>
<evidence type="ECO:0008006" key="4">
    <source>
        <dbReference type="Google" id="ProtNLM"/>
    </source>
</evidence>
<feature type="transmembrane region" description="Helical" evidence="1">
    <location>
        <begin position="270"/>
        <end position="293"/>
    </location>
</feature>
<evidence type="ECO:0000313" key="3">
    <source>
        <dbReference type="Proteomes" id="UP000230069"/>
    </source>
</evidence>
<keyword evidence="1" id="KW-0472">Membrane</keyword>
<dbReference type="AlphaFoldDB" id="A0A2G5CRP4"/>
<name>A0A2G5CRP4_AQUCA</name>
<dbReference type="EMBL" id="KZ305056">
    <property type="protein sequence ID" value="PIA33946.1"/>
    <property type="molecule type" value="Genomic_DNA"/>
</dbReference>
<proteinExistence type="predicted"/>
<keyword evidence="3" id="KW-1185">Reference proteome</keyword>
<accession>A0A2G5CRP4</accession>
<feature type="transmembrane region" description="Helical" evidence="1">
    <location>
        <begin position="469"/>
        <end position="490"/>
    </location>
</feature>
<feature type="transmembrane region" description="Helical" evidence="1">
    <location>
        <begin position="7"/>
        <end position="30"/>
    </location>
</feature>
<dbReference type="PANTHER" id="PTHR31414">
    <property type="entry name" value="TRANSMEMBRANE PROTEIN DDB_G0292058"/>
    <property type="match status" value="1"/>
</dbReference>
<keyword evidence="1" id="KW-1133">Transmembrane helix</keyword>
<feature type="transmembrane region" description="Helical" evidence="1">
    <location>
        <begin position="84"/>
        <end position="109"/>
    </location>
</feature>
<gene>
    <name evidence="2" type="ORF">AQUCO_03900067v1</name>
</gene>
<feature type="transmembrane region" description="Helical" evidence="1">
    <location>
        <begin position="130"/>
        <end position="152"/>
    </location>
</feature>
<organism evidence="2 3">
    <name type="scientific">Aquilegia coerulea</name>
    <name type="common">Rocky mountain columbine</name>
    <dbReference type="NCBI Taxonomy" id="218851"/>
    <lineage>
        <taxon>Eukaryota</taxon>
        <taxon>Viridiplantae</taxon>
        <taxon>Streptophyta</taxon>
        <taxon>Embryophyta</taxon>
        <taxon>Tracheophyta</taxon>
        <taxon>Spermatophyta</taxon>
        <taxon>Magnoliopsida</taxon>
        <taxon>Ranunculales</taxon>
        <taxon>Ranunculaceae</taxon>
        <taxon>Thalictroideae</taxon>
        <taxon>Aquilegia</taxon>
    </lineage>
</organism>
<dbReference type="InParanoid" id="A0A2G5CRP4"/>
<dbReference type="STRING" id="218851.A0A2G5CRP4"/>